<evidence type="ECO:0000256" key="2">
    <source>
        <dbReference type="ARBA" id="ARBA00004877"/>
    </source>
</evidence>
<evidence type="ECO:0000256" key="6">
    <source>
        <dbReference type="RuleBase" id="RU362027"/>
    </source>
</evidence>
<evidence type="ECO:0000313" key="8">
    <source>
        <dbReference type="EMBL" id="CAI9758326.1"/>
    </source>
</evidence>
<dbReference type="Gene3D" id="3.90.550.10">
    <property type="entry name" value="Spore Coat Polysaccharide Biosynthesis Protein SpsA, Chain A"/>
    <property type="match status" value="1"/>
</dbReference>
<comment type="subcellular location">
    <subcellularLocation>
        <location evidence="1">Membrane</location>
        <topology evidence="1">Single-pass type II membrane protein</topology>
    </subcellularLocation>
</comment>
<keyword evidence="7" id="KW-0175">Coiled coil</keyword>
<dbReference type="Proteomes" id="UP000834106">
    <property type="component" value="Chromosome 3"/>
</dbReference>
<dbReference type="GO" id="GO:0016757">
    <property type="term" value="F:glycosyltransferase activity"/>
    <property type="evidence" value="ECO:0007669"/>
    <property type="project" value="UniProtKB-KW"/>
</dbReference>
<evidence type="ECO:0000256" key="5">
    <source>
        <dbReference type="ARBA" id="ARBA00022679"/>
    </source>
</evidence>
<keyword evidence="9" id="KW-1185">Reference proteome</keyword>
<dbReference type="EC" id="2.4.1.-" evidence="6"/>
<accession>A0AAD1YVP4</accession>
<sequence length="239" mass="27386">MVVDIDKWRKGGYSQKVEEWMTLQKQKRIYRLGSLPPILLVFAANIKAVDHRWNRHGLGGDTFEDNRRRLHPGPISLLHWSGKGKPWLRLDSRKPCTVDYLCAPSISIVYSRPVCISVKWLKIKARNASSSLSSNTVDGDTESAQQLFEKLKEIERERMNKLEKFEREANVQLERLLAMASEWSRALLTMRGKLKGIERDPATLEASRLAEFLILQTGITAFGKAYYIYQNDLVPNLAA</sequence>
<evidence type="ECO:0000256" key="1">
    <source>
        <dbReference type="ARBA" id="ARBA00004606"/>
    </source>
</evidence>
<dbReference type="InterPro" id="IPR029044">
    <property type="entry name" value="Nucleotide-diphossugar_trans"/>
</dbReference>
<evidence type="ECO:0000256" key="7">
    <source>
        <dbReference type="SAM" id="Coils"/>
    </source>
</evidence>
<organism evidence="8 9">
    <name type="scientific">Fraxinus pennsylvanica</name>
    <dbReference type="NCBI Taxonomy" id="56036"/>
    <lineage>
        <taxon>Eukaryota</taxon>
        <taxon>Viridiplantae</taxon>
        <taxon>Streptophyta</taxon>
        <taxon>Embryophyta</taxon>
        <taxon>Tracheophyta</taxon>
        <taxon>Spermatophyta</taxon>
        <taxon>Magnoliopsida</taxon>
        <taxon>eudicotyledons</taxon>
        <taxon>Gunneridae</taxon>
        <taxon>Pentapetalae</taxon>
        <taxon>asterids</taxon>
        <taxon>lamiids</taxon>
        <taxon>Lamiales</taxon>
        <taxon>Oleaceae</taxon>
        <taxon>Oleeae</taxon>
        <taxon>Fraxinus</taxon>
    </lineage>
</organism>
<evidence type="ECO:0000256" key="4">
    <source>
        <dbReference type="ARBA" id="ARBA00022676"/>
    </source>
</evidence>
<comment type="similarity">
    <text evidence="3 6">Belongs to the glycosyltransferase 8 family.</text>
</comment>
<name>A0AAD1YVP4_9LAMI</name>
<dbReference type="PANTHER" id="PTHR13778">
    <property type="entry name" value="GLYCOSYLTRANSFERASE 8 DOMAIN-CONTAINING PROTEIN"/>
    <property type="match status" value="1"/>
</dbReference>
<dbReference type="EMBL" id="OU503038">
    <property type="protein sequence ID" value="CAI9758326.1"/>
    <property type="molecule type" value="Genomic_DNA"/>
</dbReference>
<dbReference type="AlphaFoldDB" id="A0AAD1YVP4"/>
<evidence type="ECO:0000256" key="3">
    <source>
        <dbReference type="ARBA" id="ARBA00006351"/>
    </source>
</evidence>
<gene>
    <name evidence="8" type="ORF">FPE_LOCUS5756</name>
</gene>
<comment type="pathway">
    <text evidence="2">Glycan metabolism; pectin biosynthesis.</text>
</comment>
<feature type="coiled-coil region" evidence="7">
    <location>
        <begin position="137"/>
        <end position="168"/>
    </location>
</feature>
<dbReference type="GO" id="GO:0016020">
    <property type="term" value="C:membrane"/>
    <property type="evidence" value="ECO:0007669"/>
    <property type="project" value="UniProtKB-SubCell"/>
</dbReference>
<dbReference type="PANTHER" id="PTHR13778:SF63">
    <property type="entry name" value="HEXOSYLTRANSFERASE"/>
    <property type="match status" value="1"/>
</dbReference>
<dbReference type="Pfam" id="PF01501">
    <property type="entry name" value="Glyco_transf_8"/>
    <property type="match status" value="1"/>
</dbReference>
<keyword evidence="5" id="KW-0808">Transferase</keyword>
<protein>
    <recommendedName>
        <fullName evidence="6">Hexosyltransferase</fullName>
        <ecNumber evidence="6">2.4.1.-</ecNumber>
    </recommendedName>
</protein>
<keyword evidence="4" id="KW-0328">Glycosyltransferase</keyword>
<reference evidence="8" key="1">
    <citation type="submission" date="2023-05" db="EMBL/GenBank/DDBJ databases">
        <authorList>
            <person name="Huff M."/>
        </authorList>
    </citation>
    <scope>NUCLEOTIDE SEQUENCE</scope>
</reference>
<dbReference type="SUPFAM" id="SSF53448">
    <property type="entry name" value="Nucleotide-diphospho-sugar transferases"/>
    <property type="match status" value="1"/>
</dbReference>
<dbReference type="InterPro" id="IPR002495">
    <property type="entry name" value="Glyco_trans_8"/>
</dbReference>
<evidence type="ECO:0000313" key="9">
    <source>
        <dbReference type="Proteomes" id="UP000834106"/>
    </source>
</evidence>
<dbReference type="GO" id="GO:0005794">
    <property type="term" value="C:Golgi apparatus"/>
    <property type="evidence" value="ECO:0007669"/>
    <property type="project" value="TreeGrafter"/>
</dbReference>
<proteinExistence type="inferred from homology"/>
<dbReference type="InterPro" id="IPR050748">
    <property type="entry name" value="Glycosyltrans_8_dom-fam"/>
</dbReference>